<dbReference type="SUPFAM" id="SSF48179">
    <property type="entry name" value="6-phosphogluconate dehydrogenase C-terminal domain-like"/>
    <property type="match status" value="2"/>
</dbReference>
<feature type="domain" description="3-hydroxyacyl-CoA dehydrogenase NAD binding" evidence="3">
    <location>
        <begin position="1"/>
        <end position="63"/>
    </location>
</feature>
<keyword evidence="1" id="KW-0560">Oxidoreductase</keyword>
<dbReference type="Pfam" id="PF00725">
    <property type="entry name" value="3HCDH"/>
    <property type="match status" value="1"/>
</dbReference>
<reference evidence="4" key="1">
    <citation type="submission" date="2020-11" db="EMBL/GenBank/DDBJ databases">
        <authorList>
            <person name="Tran Van P."/>
        </authorList>
    </citation>
    <scope>NUCLEOTIDE SEQUENCE</scope>
</reference>
<dbReference type="GO" id="GO:0006635">
    <property type="term" value="P:fatty acid beta-oxidation"/>
    <property type="evidence" value="ECO:0007669"/>
    <property type="project" value="TreeGrafter"/>
</dbReference>
<dbReference type="AlphaFoldDB" id="A0A7R8WWK7"/>
<protein>
    <submittedName>
        <fullName evidence="4">Uncharacterized protein</fullName>
    </submittedName>
</protein>
<dbReference type="Gene3D" id="3.40.50.720">
    <property type="entry name" value="NAD(P)-binding Rossmann-like Domain"/>
    <property type="match status" value="1"/>
</dbReference>
<sequence length="231" mass="25088">IPLEDIASVLEHPERLIGLHFFNPAHTLPLVEVVRGSNSDEHWVEKGARFSKAIGKTPLVVKSAPGFLVNRVLAPYIMAALEEEGRGTPKEVIDRACVDFGMPMGPVELADSVGLDIMASVAEQLGHPVAEDSKMHQLLKAGKVGRKKEEGYYRWVDGKAQRDEVSSDGHDLPALAEKLLRPMAEECQRCLDDGIVEDADLIDGGVIFGTGFAPFRGGPLTWVRRLDGAAS</sequence>
<feature type="non-terminal residue" evidence="4">
    <location>
        <position position="1"/>
    </location>
</feature>
<dbReference type="InterPro" id="IPR036291">
    <property type="entry name" value="NAD(P)-bd_dom_sf"/>
</dbReference>
<feature type="domain" description="3-hydroxyacyl-CoA dehydrogenase C-terminal" evidence="2">
    <location>
        <begin position="66"/>
        <end position="155"/>
    </location>
</feature>
<dbReference type="PANTHER" id="PTHR43612">
    <property type="entry name" value="TRIFUNCTIONAL ENZYME SUBUNIT ALPHA"/>
    <property type="match status" value="1"/>
</dbReference>
<evidence type="ECO:0000313" key="4">
    <source>
        <dbReference type="EMBL" id="CAD7238474.1"/>
    </source>
</evidence>
<dbReference type="OrthoDB" id="2018133at2759"/>
<dbReference type="InterPro" id="IPR050136">
    <property type="entry name" value="FA_oxidation_alpha_subunit"/>
</dbReference>
<dbReference type="Gene3D" id="1.10.1040.50">
    <property type="match status" value="1"/>
</dbReference>
<name>A0A7R8WWK7_9CRUS</name>
<dbReference type="EMBL" id="OB702091">
    <property type="protein sequence ID" value="CAD7238474.1"/>
    <property type="molecule type" value="Genomic_DNA"/>
</dbReference>
<dbReference type="GO" id="GO:0004300">
    <property type="term" value="F:enoyl-CoA hydratase activity"/>
    <property type="evidence" value="ECO:0007669"/>
    <property type="project" value="TreeGrafter"/>
</dbReference>
<gene>
    <name evidence="4" type="ORF">CTOB1V02_LOCUS16289</name>
</gene>
<dbReference type="GO" id="GO:0016509">
    <property type="term" value="F:long-chain (3S)-3-hydroxyacyl-CoA dehydrogenase (NAD+) activity"/>
    <property type="evidence" value="ECO:0007669"/>
    <property type="project" value="TreeGrafter"/>
</dbReference>
<dbReference type="Pfam" id="PF02737">
    <property type="entry name" value="3HCDH_N"/>
    <property type="match status" value="1"/>
</dbReference>
<dbReference type="SUPFAM" id="SSF51735">
    <property type="entry name" value="NAD(P)-binding Rossmann-fold domains"/>
    <property type="match status" value="1"/>
</dbReference>
<proteinExistence type="predicted"/>
<dbReference type="GO" id="GO:0070403">
    <property type="term" value="F:NAD+ binding"/>
    <property type="evidence" value="ECO:0007669"/>
    <property type="project" value="InterPro"/>
</dbReference>
<evidence type="ECO:0000259" key="3">
    <source>
        <dbReference type="Pfam" id="PF02737"/>
    </source>
</evidence>
<evidence type="ECO:0000256" key="1">
    <source>
        <dbReference type="ARBA" id="ARBA00023002"/>
    </source>
</evidence>
<dbReference type="InterPro" id="IPR006176">
    <property type="entry name" value="3-OHacyl-CoA_DH_NAD-bd"/>
</dbReference>
<accession>A0A7R8WWK7</accession>
<evidence type="ECO:0000259" key="2">
    <source>
        <dbReference type="Pfam" id="PF00725"/>
    </source>
</evidence>
<dbReference type="InterPro" id="IPR006108">
    <property type="entry name" value="3HC_DH_C"/>
</dbReference>
<dbReference type="InterPro" id="IPR008927">
    <property type="entry name" value="6-PGluconate_DH-like_C_sf"/>
</dbReference>
<organism evidence="4">
    <name type="scientific">Cyprideis torosa</name>
    <dbReference type="NCBI Taxonomy" id="163714"/>
    <lineage>
        <taxon>Eukaryota</taxon>
        <taxon>Metazoa</taxon>
        <taxon>Ecdysozoa</taxon>
        <taxon>Arthropoda</taxon>
        <taxon>Crustacea</taxon>
        <taxon>Oligostraca</taxon>
        <taxon>Ostracoda</taxon>
        <taxon>Podocopa</taxon>
        <taxon>Podocopida</taxon>
        <taxon>Cytherocopina</taxon>
        <taxon>Cytheroidea</taxon>
        <taxon>Cytherideidae</taxon>
        <taxon>Cyprideis</taxon>
    </lineage>
</organism>
<dbReference type="PANTHER" id="PTHR43612:SF3">
    <property type="entry name" value="TRIFUNCTIONAL ENZYME SUBUNIT ALPHA, MITOCHONDRIAL"/>
    <property type="match status" value="1"/>
</dbReference>